<reference evidence="1" key="1">
    <citation type="submission" date="2014-11" db="EMBL/GenBank/DDBJ databases">
        <authorList>
            <person name="Amaro Gonzalez C."/>
        </authorList>
    </citation>
    <scope>NUCLEOTIDE SEQUENCE</scope>
</reference>
<organism evidence="1">
    <name type="scientific">Anguilla anguilla</name>
    <name type="common">European freshwater eel</name>
    <name type="synonym">Muraena anguilla</name>
    <dbReference type="NCBI Taxonomy" id="7936"/>
    <lineage>
        <taxon>Eukaryota</taxon>
        <taxon>Metazoa</taxon>
        <taxon>Chordata</taxon>
        <taxon>Craniata</taxon>
        <taxon>Vertebrata</taxon>
        <taxon>Euteleostomi</taxon>
        <taxon>Actinopterygii</taxon>
        <taxon>Neopterygii</taxon>
        <taxon>Teleostei</taxon>
        <taxon>Anguilliformes</taxon>
        <taxon>Anguillidae</taxon>
        <taxon>Anguilla</taxon>
    </lineage>
</organism>
<dbReference type="AlphaFoldDB" id="A0A0E9TVE7"/>
<proteinExistence type="predicted"/>
<sequence length="31" mass="3663">MRVYSVFCMYFLINNLIFSAQEDCSMASYCI</sequence>
<evidence type="ECO:0000313" key="1">
    <source>
        <dbReference type="EMBL" id="JAH56870.1"/>
    </source>
</evidence>
<protein>
    <submittedName>
        <fullName evidence="1">Uncharacterized protein</fullName>
    </submittedName>
</protein>
<reference evidence="1" key="2">
    <citation type="journal article" date="2015" name="Fish Shellfish Immunol.">
        <title>Early steps in the European eel (Anguilla anguilla)-Vibrio vulnificus interaction in the gills: Role of the RtxA13 toxin.</title>
        <authorList>
            <person name="Callol A."/>
            <person name="Pajuelo D."/>
            <person name="Ebbesson L."/>
            <person name="Teles M."/>
            <person name="MacKenzie S."/>
            <person name="Amaro C."/>
        </authorList>
    </citation>
    <scope>NUCLEOTIDE SEQUENCE</scope>
</reference>
<name>A0A0E9TVE7_ANGAN</name>
<dbReference type="EMBL" id="GBXM01051707">
    <property type="protein sequence ID" value="JAH56870.1"/>
    <property type="molecule type" value="Transcribed_RNA"/>
</dbReference>
<accession>A0A0E9TVE7</accession>